<evidence type="ECO:0000313" key="16">
    <source>
        <dbReference type="EMBL" id="KMS59297.1"/>
    </source>
</evidence>
<dbReference type="Pfam" id="PF13145">
    <property type="entry name" value="Rotamase_2"/>
    <property type="match status" value="1"/>
</dbReference>
<comment type="caution">
    <text evidence="16">The sequence shown here is derived from an EMBL/GenBank/DDBJ whole genome shotgun (WGS) entry which is preliminary data.</text>
</comment>
<dbReference type="InterPro" id="IPR046357">
    <property type="entry name" value="PPIase_dom_sf"/>
</dbReference>
<keyword evidence="5" id="KW-0812">Transmembrane</keyword>
<comment type="subcellular location">
    <subcellularLocation>
        <location evidence="1">Cell inner membrane</location>
        <topology evidence="1">Single-pass type II membrane protein</topology>
        <orientation evidence="1">Periplasmic side</orientation>
    </subcellularLocation>
</comment>
<evidence type="ECO:0000256" key="5">
    <source>
        <dbReference type="ARBA" id="ARBA00022692"/>
    </source>
</evidence>
<evidence type="ECO:0000256" key="10">
    <source>
        <dbReference type="ARBA" id="ARBA00031484"/>
    </source>
</evidence>
<dbReference type="PANTHER" id="PTHR47529">
    <property type="entry name" value="PEPTIDYL-PROLYL CIS-TRANS ISOMERASE D"/>
    <property type="match status" value="1"/>
</dbReference>
<keyword evidence="3" id="KW-1003">Cell membrane</keyword>
<dbReference type="Pfam" id="PF13624">
    <property type="entry name" value="SurA_N_3"/>
    <property type="match status" value="1"/>
</dbReference>
<gene>
    <name evidence="16" type="ORF">V474_08770</name>
</gene>
<dbReference type="InterPro" id="IPR027304">
    <property type="entry name" value="Trigger_fact/SurA_dom_sf"/>
</dbReference>
<evidence type="ECO:0000256" key="4">
    <source>
        <dbReference type="ARBA" id="ARBA00022519"/>
    </source>
</evidence>
<dbReference type="AlphaFoldDB" id="A0A0J7Y6L1"/>
<dbReference type="InterPro" id="IPR000297">
    <property type="entry name" value="PPIase_PpiC"/>
</dbReference>
<evidence type="ECO:0000313" key="17">
    <source>
        <dbReference type="Proteomes" id="UP000052268"/>
    </source>
</evidence>
<evidence type="ECO:0000256" key="1">
    <source>
        <dbReference type="ARBA" id="ARBA00004382"/>
    </source>
</evidence>
<dbReference type="Gene3D" id="3.10.50.40">
    <property type="match status" value="1"/>
</dbReference>
<dbReference type="Gene3D" id="1.10.4030.10">
    <property type="entry name" value="Porin chaperone SurA, peptide-binding domain"/>
    <property type="match status" value="1"/>
</dbReference>
<evidence type="ECO:0000256" key="7">
    <source>
        <dbReference type="ARBA" id="ARBA00023136"/>
    </source>
</evidence>
<proteinExistence type="inferred from homology"/>
<evidence type="ECO:0000256" key="2">
    <source>
        <dbReference type="ARBA" id="ARBA00018370"/>
    </source>
</evidence>
<keyword evidence="4" id="KW-0997">Cell inner membrane</keyword>
<name>A0A0J7Y6L1_9SPHN</name>
<evidence type="ECO:0000256" key="9">
    <source>
        <dbReference type="ARBA" id="ARBA00030642"/>
    </source>
</evidence>
<dbReference type="Proteomes" id="UP000052268">
    <property type="component" value="Unassembled WGS sequence"/>
</dbReference>
<keyword evidence="14" id="KW-0697">Rotamase</keyword>
<evidence type="ECO:0000256" key="3">
    <source>
        <dbReference type="ARBA" id="ARBA00022475"/>
    </source>
</evidence>
<dbReference type="GO" id="GO:0005886">
    <property type="term" value="C:plasma membrane"/>
    <property type="evidence" value="ECO:0007669"/>
    <property type="project" value="UniProtKB-SubCell"/>
</dbReference>
<evidence type="ECO:0000256" key="13">
    <source>
        <dbReference type="ARBA" id="ARBA00042775"/>
    </source>
</evidence>
<feature type="domain" description="PpiC" evidence="15">
    <location>
        <begin position="232"/>
        <end position="360"/>
    </location>
</feature>
<comment type="similarity">
    <text evidence="11">Belongs to the PpiD chaperone family.</text>
</comment>
<evidence type="ECO:0000256" key="12">
    <source>
        <dbReference type="ARBA" id="ARBA00040743"/>
    </source>
</evidence>
<dbReference type="SUPFAM" id="SSF54534">
    <property type="entry name" value="FKBP-like"/>
    <property type="match status" value="1"/>
</dbReference>
<evidence type="ECO:0000256" key="8">
    <source>
        <dbReference type="ARBA" id="ARBA00023186"/>
    </source>
</evidence>
<keyword evidence="14 16" id="KW-0413">Isomerase</keyword>
<dbReference type="PANTHER" id="PTHR47529:SF1">
    <property type="entry name" value="PERIPLASMIC CHAPERONE PPID"/>
    <property type="match status" value="1"/>
</dbReference>
<sequence length="649" mass="69253">MLNFFRSFLKSKFGAIIGLLVLGVIAIAFASGDIAGFNSSSGVSAGTPVVTVGGESVNADTLDQGAKRALERVRQQSPNVTMKVLLEQGGLEQVLGELIDRTALFAFGTKNGVTISDRLVDSELAQIPAFQGVDGKFDQTVFRQALAQQRISEPALRDDIRESLVARELVTPAQIGSTMSQFAAKRYASLLDETRNGTVIALPSLLFAPDKQPTDADLATFYKSHSAQFIRPERRTIRYAVVTEDQLKAAAPPTDAEIAARFTANKAAYAAKDNRRITQLIVPTEAAAKAVVAEVEKGKGLEAAAQEKGLSAAKLEFFSQEDLSTQFSPAVAQAVFAAPLGKLAAPQKSVLGWHVIRVDEEQKTPARTLADVKSELSTQVAADKRRKAFSDTLAAIEEQFSDGSNLNEVAKSIGGQVQTTQPVTADGGLYMKPGQTLPEQLRPVLTTAFSMEQEQPQVAEVERGKSFVIYDVTAIAPSAPAPLAQIKDDVKLAWAVDIGSKAAKAAALKMQADIRKGRTVEQVIAASGKKLPPPQQVAMSRATLAAALRSGRQVPPPVSLMFHMAKTTVKVQSAEGERGWFVVQLKDIVPGKVESEDMVKSTQNELGQQLGQAYADALGHAVRKAVGVKRNDAAIKAVRDQLAGTASAN</sequence>
<dbReference type="InterPro" id="IPR052029">
    <property type="entry name" value="PpiD_chaperone"/>
</dbReference>
<dbReference type="PATRIC" id="fig|1114963.3.peg.654"/>
<evidence type="ECO:0000256" key="11">
    <source>
        <dbReference type="ARBA" id="ARBA00038408"/>
    </source>
</evidence>
<keyword evidence="8" id="KW-0143">Chaperone</keyword>
<reference evidence="16 17" key="1">
    <citation type="journal article" date="2015" name="G3 (Bethesda)">
        <title>Insights into Ongoing Evolution of the Hexachlorocyclohexane Catabolic Pathway from Comparative Genomics of Ten Sphingomonadaceae Strains.</title>
        <authorList>
            <person name="Pearce S.L."/>
            <person name="Oakeshott J.G."/>
            <person name="Pandey G."/>
        </authorList>
    </citation>
    <scope>NUCLEOTIDE SEQUENCE [LARGE SCALE GENOMIC DNA]</scope>
    <source>
        <strain evidence="16 17">LL02</strain>
    </source>
</reference>
<keyword evidence="6" id="KW-1133">Transmembrane helix</keyword>
<dbReference type="EMBL" id="JACU01000002">
    <property type="protein sequence ID" value="KMS59297.1"/>
    <property type="molecule type" value="Genomic_DNA"/>
</dbReference>
<protein>
    <recommendedName>
        <fullName evidence="2">Parvulin-like PPIase</fullName>
    </recommendedName>
    <alternativeName>
        <fullName evidence="9">Peptidyl-prolyl cis-trans isomerase plp</fullName>
    </alternativeName>
    <alternativeName>
        <fullName evidence="12">Periplasmic chaperone PpiD</fullName>
    </alternativeName>
    <alternativeName>
        <fullName evidence="13">Periplasmic folding chaperone</fullName>
    </alternativeName>
    <alternativeName>
        <fullName evidence="10">Rotamase plp</fullName>
    </alternativeName>
</protein>
<evidence type="ECO:0000259" key="15">
    <source>
        <dbReference type="PROSITE" id="PS50198"/>
    </source>
</evidence>
<keyword evidence="7" id="KW-0472">Membrane</keyword>
<dbReference type="SUPFAM" id="SSF109998">
    <property type="entry name" value="Triger factor/SurA peptide-binding domain-like"/>
    <property type="match status" value="1"/>
</dbReference>
<evidence type="ECO:0000256" key="6">
    <source>
        <dbReference type="ARBA" id="ARBA00022989"/>
    </source>
</evidence>
<dbReference type="OrthoDB" id="9768393at2"/>
<dbReference type="GO" id="GO:0003755">
    <property type="term" value="F:peptidyl-prolyl cis-trans isomerase activity"/>
    <property type="evidence" value="ECO:0007669"/>
    <property type="project" value="UniProtKB-KW"/>
</dbReference>
<evidence type="ECO:0000256" key="14">
    <source>
        <dbReference type="PROSITE-ProRule" id="PRU00278"/>
    </source>
</evidence>
<dbReference type="PROSITE" id="PS50198">
    <property type="entry name" value="PPIC_PPIASE_2"/>
    <property type="match status" value="1"/>
</dbReference>
<accession>A0A0J7Y6L1</accession>
<keyword evidence="17" id="KW-1185">Reference proteome</keyword>
<organism evidence="16 17">
    <name type="scientific">Novosphingobium barchaimii LL02</name>
    <dbReference type="NCBI Taxonomy" id="1114963"/>
    <lineage>
        <taxon>Bacteria</taxon>
        <taxon>Pseudomonadati</taxon>
        <taxon>Pseudomonadota</taxon>
        <taxon>Alphaproteobacteria</taxon>
        <taxon>Sphingomonadales</taxon>
        <taxon>Sphingomonadaceae</taxon>
        <taxon>Novosphingobium</taxon>
    </lineage>
</organism>
<dbReference type="RefSeq" id="WP_059150077.1">
    <property type="nucleotide sequence ID" value="NZ_KQ130452.1"/>
</dbReference>